<keyword evidence="1" id="KW-1133">Transmembrane helix</keyword>
<name>A0ABV9C1P0_9GAMM</name>
<accession>A0ABV9C1P0</accession>
<keyword evidence="1" id="KW-0472">Membrane</keyword>
<comment type="caution">
    <text evidence="2">The sequence shown here is derived from an EMBL/GenBank/DDBJ whole genome shotgun (WGS) entry which is preliminary data.</text>
</comment>
<feature type="transmembrane region" description="Helical" evidence="1">
    <location>
        <begin position="44"/>
        <end position="63"/>
    </location>
</feature>
<evidence type="ECO:0000313" key="2">
    <source>
        <dbReference type="EMBL" id="MFC4526587.1"/>
    </source>
</evidence>
<evidence type="ECO:0000313" key="3">
    <source>
        <dbReference type="Proteomes" id="UP001595961"/>
    </source>
</evidence>
<gene>
    <name evidence="2" type="ORF">ACFO5W_08035</name>
</gene>
<dbReference type="RefSeq" id="WP_266151345.1">
    <property type="nucleotide sequence ID" value="NZ_CP064028.1"/>
</dbReference>
<keyword evidence="1" id="KW-0812">Transmembrane</keyword>
<dbReference type="Proteomes" id="UP001595961">
    <property type="component" value="Unassembled WGS sequence"/>
</dbReference>
<dbReference type="EMBL" id="JBHSGA010000013">
    <property type="protein sequence ID" value="MFC4526587.1"/>
    <property type="molecule type" value="Genomic_DNA"/>
</dbReference>
<reference evidence="3" key="1">
    <citation type="journal article" date="2019" name="Int. J. Syst. Evol. Microbiol.">
        <title>The Global Catalogue of Microorganisms (GCM) 10K type strain sequencing project: providing services to taxonomists for standard genome sequencing and annotation.</title>
        <authorList>
            <consortium name="The Broad Institute Genomics Platform"/>
            <consortium name="The Broad Institute Genome Sequencing Center for Infectious Disease"/>
            <person name="Wu L."/>
            <person name="Ma J."/>
        </authorList>
    </citation>
    <scope>NUCLEOTIDE SEQUENCE [LARGE SCALE GENOMIC DNA]</scope>
    <source>
        <strain evidence="3">CCM 4481</strain>
    </source>
</reference>
<protein>
    <submittedName>
        <fullName evidence="2">LapA family protein</fullName>
    </submittedName>
</protein>
<keyword evidence="3" id="KW-1185">Reference proteome</keyword>
<sequence length="88" mass="9211">MRLIVTLILLLFIAAGIVLGALNADLIGYDLGFTRVELPKGAALLLALVIGWLLGGLTAWLGVSSKHRRLRRRASSGADKAKTSSAGA</sequence>
<organism evidence="2 3">
    <name type="scientific">Dyella halodurans</name>
    <dbReference type="NCBI Taxonomy" id="1920171"/>
    <lineage>
        <taxon>Bacteria</taxon>
        <taxon>Pseudomonadati</taxon>
        <taxon>Pseudomonadota</taxon>
        <taxon>Gammaproteobacteria</taxon>
        <taxon>Lysobacterales</taxon>
        <taxon>Rhodanobacteraceae</taxon>
        <taxon>Dyella</taxon>
    </lineage>
</organism>
<evidence type="ECO:0000256" key="1">
    <source>
        <dbReference type="SAM" id="Phobius"/>
    </source>
</evidence>
<proteinExistence type="predicted"/>